<comment type="caution">
    <text evidence="1">The sequence shown here is derived from an EMBL/GenBank/DDBJ whole genome shotgun (WGS) entry which is preliminary data.</text>
</comment>
<protein>
    <submittedName>
        <fullName evidence="1">Uncharacterized protein</fullName>
    </submittedName>
</protein>
<keyword evidence="2" id="KW-1185">Reference proteome</keyword>
<proteinExistence type="predicted"/>
<evidence type="ECO:0000313" key="2">
    <source>
        <dbReference type="Proteomes" id="UP000265643"/>
    </source>
</evidence>
<dbReference type="RefSeq" id="WP_119297538.1">
    <property type="nucleotide sequence ID" value="NZ_BHGK01000001.1"/>
</dbReference>
<gene>
    <name evidence="1" type="ORF">KGMB01110_06200</name>
</gene>
<name>A0A391NXS6_9FIRM</name>
<reference evidence="2" key="1">
    <citation type="submission" date="2018-09" db="EMBL/GenBank/DDBJ databases">
        <title>Draft Genome Sequence of Mediterraneibacter sp. KCTC 15684.</title>
        <authorList>
            <person name="Kim J.S."/>
            <person name="Han K.I."/>
            <person name="Suh M.K."/>
            <person name="Lee K.C."/>
            <person name="Eom M.K."/>
            <person name="Lee J.H."/>
            <person name="Park S.H."/>
            <person name="Kang S.W."/>
            <person name="Park J.E."/>
            <person name="Oh B.S."/>
            <person name="Yu S.Y."/>
            <person name="Choi S.H."/>
            <person name="Lee D.H."/>
            <person name="Yoon H."/>
            <person name="Kim B."/>
            <person name="Yang S.J."/>
            <person name="Lee J.S."/>
        </authorList>
    </citation>
    <scope>NUCLEOTIDE SEQUENCE [LARGE SCALE GENOMIC DNA]</scope>
    <source>
        <strain evidence="2">KCTC 15684</strain>
    </source>
</reference>
<dbReference type="EMBL" id="BHGK01000001">
    <property type="protein sequence ID" value="GCA66184.1"/>
    <property type="molecule type" value="Genomic_DNA"/>
</dbReference>
<dbReference type="Proteomes" id="UP000265643">
    <property type="component" value="Unassembled WGS sequence"/>
</dbReference>
<dbReference type="AlphaFoldDB" id="A0A391NXS6"/>
<accession>A0A391NXS6</accession>
<evidence type="ECO:0000313" key="1">
    <source>
        <dbReference type="EMBL" id="GCA66184.1"/>
    </source>
</evidence>
<sequence>MQDILTANQTARVIGCGPQRVRERIKRGIWTFGSVVTRKESGNAQKNTYEINKYKLADWLGIPAEEVDRRLGMGHGPDKA</sequence>
<organism evidence="1 2">
    <name type="scientific">Mediterraneibacter butyricigenes</name>
    <dbReference type="NCBI Taxonomy" id="2316025"/>
    <lineage>
        <taxon>Bacteria</taxon>
        <taxon>Bacillati</taxon>
        <taxon>Bacillota</taxon>
        <taxon>Clostridia</taxon>
        <taxon>Lachnospirales</taxon>
        <taxon>Lachnospiraceae</taxon>
        <taxon>Mediterraneibacter</taxon>
    </lineage>
</organism>